<comment type="similarity">
    <text evidence="5 6">Belongs to the class I-like SAM-binding methyltransferase superfamily. C5-methyltransferase family.</text>
</comment>
<dbReference type="InterPro" id="IPR050750">
    <property type="entry name" value="C5-MTase"/>
</dbReference>
<comment type="catalytic activity">
    <reaction evidence="7">
        <text>a 2'-deoxycytidine in DNA + S-adenosyl-L-methionine = a 5-methyl-2'-deoxycytidine in DNA + S-adenosyl-L-homocysteine + H(+)</text>
        <dbReference type="Rhea" id="RHEA:13681"/>
        <dbReference type="Rhea" id="RHEA-COMP:11369"/>
        <dbReference type="Rhea" id="RHEA-COMP:11370"/>
        <dbReference type="ChEBI" id="CHEBI:15378"/>
        <dbReference type="ChEBI" id="CHEBI:57856"/>
        <dbReference type="ChEBI" id="CHEBI:59789"/>
        <dbReference type="ChEBI" id="CHEBI:85452"/>
        <dbReference type="ChEBI" id="CHEBI:85454"/>
        <dbReference type="EC" id="2.1.1.37"/>
    </reaction>
</comment>
<accession>A0A6H0V1X4</accession>
<dbReference type="Gene3D" id="3.90.120.10">
    <property type="entry name" value="DNA Methylase, subunit A, domain 2"/>
    <property type="match status" value="1"/>
</dbReference>
<dbReference type="Pfam" id="PF00145">
    <property type="entry name" value="DNA_methylase"/>
    <property type="match status" value="1"/>
</dbReference>
<dbReference type="NCBIfam" id="TIGR00675">
    <property type="entry name" value="dcm"/>
    <property type="match status" value="1"/>
</dbReference>
<dbReference type="Proteomes" id="UP000503310">
    <property type="component" value="Chromosome"/>
</dbReference>
<dbReference type="GO" id="GO:0003886">
    <property type="term" value="F:DNA (cytosine-5-)-methyltransferase activity"/>
    <property type="evidence" value="ECO:0007669"/>
    <property type="project" value="UniProtKB-EC"/>
</dbReference>
<feature type="active site" evidence="5">
    <location>
        <position position="17"/>
    </location>
</feature>
<evidence type="ECO:0000256" key="2">
    <source>
        <dbReference type="ARBA" id="ARBA00022679"/>
    </source>
</evidence>
<dbReference type="AlphaFoldDB" id="A0A6H0V1X4"/>
<dbReference type="InterPro" id="IPR029063">
    <property type="entry name" value="SAM-dependent_MTases_sf"/>
</dbReference>
<dbReference type="PROSITE" id="PS00094">
    <property type="entry name" value="C5_MTASE_1"/>
    <property type="match status" value="1"/>
</dbReference>
<dbReference type="EMBL" id="CP047225">
    <property type="protein sequence ID" value="QIW62202.1"/>
    <property type="molecule type" value="Genomic_DNA"/>
</dbReference>
<dbReference type="PRINTS" id="PR00105">
    <property type="entry name" value="C5METTRFRASE"/>
</dbReference>
<keyword evidence="3 5" id="KW-0949">S-adenosyl-L-methionine</keyword>
<organism evidence="8 9">
    <name type="scientific">Mycoplasmopsis gallinacea</name>
    <dbReference type="NCBI Taxonomy" id="29556"/>
    <lineage>
        <taxon>Bacteria</taxon>
        <taxon>Bacillati</taxon>
        <taxon>Mycoplasmatota</taxon>
        <taxon>Mycoplasmoidales</taxon>
        <taxon>Metamycoplasmataceae</taxon>
        <taxon>Mycoplasmopsis</taxon>
    </lineage>
</organism>
<dbReference type="EC" id="2.1.1.37" evidence="7"/>
<keyword evidence="1 5" id="KW-0489">Methyltransferase</keyword>
<dbReference type="InterPro" id="IPR001525">
    <property type="entry name" value="C5_MeTfrase"/>
</dbReference>
<sequence length="266" mass="30848">MSKLPKNIDILTYSFPCQDLSQQGKQRGITSETRSGLLLQVERILKENQDNLPKVLLLENVKALMSNKFIQDFKNWINILEKLGYKSYYKIVNSTDYGSVQNRERVFCVSFLGDHKPYEFPPKIKTSKNKLQKIMKNESNDEESVIPYRETLEFKETKNGIFKAFIPNYTKFNSENYVYLPKGLGPTLTASGANSRLKFCYPEKKKILYIDEIQSYQYMGFDKKDAWKVKNTNLISKSKMIFTCGNSISVEVLEQLFKSIVESLNV</sequence>
<dbReference type="Gene3D" id="3.40.50.150">
    <property type="entry name" value="Vaccinia Virus protein VP39"/>
    <property type="match status" value="1"/>
</dbReference>
<evidence type="ECO:0000313" key="8">
    <source>
        <dbReference type="EMBL" id="QIW62202.1"/>
    </source>
</evidence>
<evidence type="ECO:0000256" key="6">
    <source>
        <dbReference type="RuleBase" id="RU000416"/>
    </source>
</evidence>
<dbReference type="InterPro" id="IPR018117">
    <property type="entry name" value="C5_DNA_meth_AS"/>
</dbReference>
<keyword evidence="4" id="KW-0680">Restriction system</keyword>
<evidence type="ECO:0000313" key="9">
    <source>
        <dbReference type="Proteomes" id="UP000503310"/>
    </source>
</evidence>
<evidence type="ECO:0000256" key="1">
    <source>
        <dbReference type="ARBA" id="ARBA00022603"/>
    </source>
</evidence>
<dbReference type="SUPFAM" id="SSF53335">
    <property type="entry name" value="S-adenosyl-L-methionine-dependent methyltransferases"/>
    <property type="match status" value="1"/>
</dbReference>
<evidence type="ECO:0000256" key="5">
    <source>
        <dbReference type="PROSITE-ProRule" id="PRU01016"/>
    </source>
</evidence>
<dbReference type="PROSITE" id="PS51679">
    <property type="entry name" value="SAM_MT_C5"/>
    <property type="match status" value="1"/>
</dbReference>
<gene>
    <name evidence="8" type="primary">dcm</name>
    <name evidence="8" type="ORF">GOQ20_01985</name>
</gene>
<keyword evidence="2 5" id="KW-0808">Transferase</keyword>
<name>A0A6H0V1X4_9BACT</name>
<dbReference type="PANTHER" id="PTHR46098:SF1">
    <property type="entry name" value="TRNA (CYTOSINE(38)-C(5))-METHYLTRANSFERASE"/>
    <property type="match status" value="1"/>
</dbReference>
<dbReference type="PANTHER" id="PTHR46098">
    <property type="entry name" value="TRNA (CYTOSINE(38)-C(5))-METHYLTRANSFERASE"/>
    <property type="match status" value="1"/>
</dbReference>
<evidence type="ECO:0000256" key="3">
    <source>
        <dbReference type="ARBA" id="ARBA00022691"/>
    </source>
</evidence>
<reference evidence="8 9" key="1">
    <citation type="submission" date="2019-12" db="EMBL/GenBank/DDBJ databases">
        <title>Sequencing and analysis of the whole genome of Mycoplasma gallinaceum strain Peacock20181011.</title>
        <authorList>
            <person name="Liu X."/>
            <person name="Qin Z."/>
            <person name="Xu H."/>
        </authorList>
    </citation>
    <scope>NUCLEOTIDE SEQUENCE [LARGE SCALE GENOMIC DNA]</scope>
    <source>
        <strain evidence="8 9">Peacock20181011</strain>
    </source>
</reference>
<proteinExistence type="inferred from homology"/>
<evidence type="ECO:0000256" key="4">
    <source>
        <dbReference type="ARBA" id="ARBA00022747"/>
    </source>
</evidence>
<dbReference type="RefSeq" id="WP_167845193.1">
    <property type="nucleotide sequence ID" value="NZ_CP047225.1"/>
</dbReference>
<dbReference type="GO" id="GO:0009307">
    <property type="term" value="P:DNA restriction-modification system"/>
    <property type="evidence" value="ECO:0007669"/>
    <property type="project" value="UniProtKB-KW"/>
</dbReference>
<evidence type="ECO:0000256" key="7">
    <source>
        <dbReference type="RuleBase" id="RU000417"/>
    </source>
</evidence>
<dbReference type="GO" id="GO:0032259">
    <property type="term" value="P:methylation"/>
    <property type="evidence" value="ECO:0007669"/>
    <property type="project" value="UniProtKB-KW"/>
</dbReference>
<protein>
    <recommendedName>
        <fullName evidence="7">Cytosine-specific methyltransferase</fullName>
        <ecNumber evidence="7">2.1.1.37</ecNumber>
    </recommendedName>
</protein>